<dbReference type="PANTHER" id="PTHR36427">
    <property type="entry name" value="54S RIBOSOMAL PROTEIN L1, MITOCHONDRIAL"/>
    <property type="match status" value="1"/>
</dbReference>
<dbReference type="PANTHER" id="PTHR36427:SF3">
    <property type="entry name" value="LARGE RIBOSOMAL SUBUNIT PROTEIN UL1M"/>
    <property type="match status" value="1"/>
</dbReference>
<dbReference type="EMBL" id="CP048685">
    <property type="protein sequence ID" value="QPJ61742.1"/>
    <property type="molecule type" value="Genomic_DNA"/>
</dbReference>
<name>A0A7T0BVE7_9BACT</name>
<comment type="similarity">
    <text evidence="1 10 11">Belongs to the universal ribosomal protein uL1 family.</text>
</comment>
<proteinExistence type="inferred from homology"/>
<evidence type="ECO:0000313" key="12">
    <source>
        <dbReference type="EMBL" id="QPJ61742.1"/>
    </source>
</evidence>
<keyword evidence="2 10" id="KW-0678">Repressor</keyword>
<keyword evidence="6 10" id="KW-0694">RNA-binding</keyword>
<dbReference type="Gene3D" id="3.30.190.20">
    <property type="match status" value="1"/>
</dbReference>
<dbReference type="Proteomes" id="UP000594688">
    <property type="component" value="Chromosome"/>
</dbReference>
<dbReference type="GO" id="GO:0003735">
    <property type="term" value="F:structural constituent of ribosome"/>
    <property type="evidence" value="ECO:0007669"/>
    <property type="project" value="InterPro"/>
</dbReference>
<gene>
    <name evidence="10" type="primary">rplA</name>
    <name evidence="12" type="ORF">G3M70_07540</name>
</gene>
<comment type="function">
    <text evidence="10">Protein L1 is also a translational repressor protein, it controls the translation of the L11 operon by binding to its mRNA.</text>
</comment>
<dbReference type="Pfam" id="PF00687">
    <property type="entry name" value="Ribosomal_L1"/>
    <property type="match status" value="1"/>
</dbReference>
<comment type="function">
    <text evidence="10">Binds directly to 23S rRNA. The L1 stalk is quite mobile in the ribosome, and is involved in E site tRNA release.</text>
</comment>
<dbReference type="InterPro" id="IPR005878">
    <property type="entry name" value="Ribosom_uL1_bac-type"/>
</dbReference>
<dbReference type="InterPro" id="IPR002143">
    <property type="entry name" value="Ribosomal_uL1"/>
</dbReference>
<organism evidence="12 13">
    <name type="scientific">Candidatus Nitronauta litoralis</name>
    <dbReference type="NCBI Taxonomy" id="2705533"/>
    <lineage>
        <taxon>Bacteria</taxon>
        <taxon>Pseudomonadati</taxon>
        <taxon>Nitrospinota/Tectimicrobiota group</taxon>
        <taxon>Nitrospinota</taxon>
        <taxon>Nitrospinia</taxon>
        <taxon>Nitrospinales</taxon>
        <taxon>Nitrospinaceae</taxon>
        <taxon>Candidatus Nitronauta</taxon>
    </lineage>
</organism>
<dbReference type="PIRSF" id="PIRSF002155">
    <property type="entry name" value="Ribosomal_L1"/>
    <property type="match status" value="1"/>
</dbReference>
<evidence type="ECO:0000313" key="13">
    <source>
        <dbReference type="Proteomes" id="UP000594688"/>
    </source>
</evidence>
<reference evidence="12 13" key="1">
    <citation type="submission" date="2020-02" db="EMBL/GenBank/DDBJ databases">
        <title>Genomic and physiological characterization of two novel Nitrospinaceae genera.</title>
        <authorList>
            <person name="Mueller A.J."/>
            <person name="Jung M.-Y."/>
            <person name="Strachan C.R."/>
            <person name="Herbold C.W."/>
            <person name="Kirkegaard R.H."/>
            <person name="Daims H."/>
        </authorList>
    </citation>
    <scope>NUCLEOTIDE SEQUENCE [LARGE SCALE GENOMIC DNA]</scope>
    <source>
        <strain evidence="12">EB</strain>
    </source>
</reference>
<dbReference type="GO" id="GO:0015934">
    <property type="term" value="C:large ribosomal subunit"/>
    <property type="evidence" value="ECO:0007669"/>
    <property type="project" value="InterPro"/>
</dbReference>
<evidence type="ECO:0000256" key="2">
    <source>
        <dbReference type="ARBA" id="ARBA00022491"/>
    </source>
</evidence>
<comment type="subunit">
    <text evidence="10">Part of the 50S ribosomal subunit.</text>
</comment>
<dbReference type="GO" id="GO:0000049">
    <property type="term" value="F:tRNA binding"/>
    <property type="evidence" value="ECO:0007669"/>
    <property type="project" value="UniProtKB-KW"/>
</dbReference>
<dbReference type="CDD" id="cd00403">
    <property type="entry name" value="Ribosomal_L1"/>
    <property type="match status" value="1"/>
</dbReference>
<dbReference type="HAMAP" id="MF_01318_B">
    <property type="entry name" value="Ribosomal_uL1_B"/>
    <property type="match status" value="1"/>
</dbReference>
<dbReference type="InterPro" id="IPR023673">
    <property type="entry name" value="Ribosomal_uL1_CS"/>
</dbReference>
<evidence type="ECO:0000256" key="1">
    <source>
        <dbReference type="ARBA" id="ARBA00010531"/>
    </source>
</evidence>
<keyword evidence="5 10" id="KW-0810">Translation regulation</keyword>
<accession>A0A7T0BVE7</accession>
<evidence type="ECO:0000256" key="11">
    <source>
        <dbReference type="RuleBase" id="RU000659"/>
    </source>
</evidence>
<keyword evidence="8 10" id="KW-0687">Ribonucleoprotein</keyword>
<evidence type="ECO:0000256" key="7">
    <source>
        <dbReference type="ARBA" id="ARBA00022980"/>
    </source>
</evidence>
<keyword evidence="7 10" id="KW-0689">Ribosomal protein</keyword>
<dbReference type="InterPro" id="IPR016095">
    <property type="entry name" value="Ribosomal_uL1_3-a/b-sand"/>
</dbReference>
<dbReference type="Gene3D" id="3.40.50.790">
    <property type="match status" value="1"/>
</dbReference>
<dbReference type="SUPFAM" id="SSF56808">
    <property type="entry name" value="Ribosomal protein L1"/>
    <property type="match status" value="1"/>
</dbReference>
<dbReference type="InterPro" id="IPR028364">
    <property type="entry name" value="Ribosomal_uL1/biogenesis"/>
</dbReference>
<dbReference type="GO" id="GO:0019843">
    <property type="term" value="F:rRNA binding"/>
    <property type="evidence" value="ECO:0007669"/>
    <property type="project" value="UniProtKB-UniRule"/>
</dbReference>
<sequence length="229" mass="24673">MAKYSKSYRAASEKVDRDKRYELAEALTLCKEGVKTKYDQSVDVAVRLGVDPRKADQNIRGSVVLPKGTGKTFRILVFAKGEKEIEAKNAGVDFVGGEDLVAKIQGGWTDFDRVIATPDMMGLVGRLGKVLGPRGLMPNPKTGTVTFDIQQAVDQIKAGKVDFRVDKGGIVHAPIGKLSFSADDLAENFKELMSALVKMKPATSKGTYVQSVALSSTMGVGIKIAYSPN</sequence>
<evidence type="ECO:0000256" key="10">
    <source>
        <dbReference type="HAMAP-Rule" id="MF_01318"/>
    </source>
</evidence>
<keyword evidence="4 10" id="KW-0699">rRNA-binding</keyword>
<protein>
    <recommendedName>
        <fullName evidence="9 10">Large ribosomal subunit protein uL1</fullName>
    </recommendedName>
</protein>
<dbReference type="AlphaFoldDB" id="A0A7T0BVE7"/>
<evidence type="ECO:0000256" key="3">
    <source>
        <dbReference type="ARBA" id="ARBA00022555"/>
    </source>
</evidence>
<dbReference type="PROSITE" id="PS01199">
    <property type="entry name" value="RIBOSOMAL_L1"/>
    <property type="match status" value="1"/>
</dbReference>
<evidence type="ECO:0000256" key="4">
    <source>
        <dbReference type="ARBA" id="ARBA00022730"/>
    </source>
</evidence>
<dbReference type="FunFam" id="3.40.50.790:FF:000001">
    <property type="entry name" value="50S ribosomal protein L1"/>
    <property type="match status" value="1"/>
</dbReference>
<dbReference type="NCBIfam" id="TIGR01169">
    <property type="entry name" value="rplA_bact"/>
    <property type="match status" value="1"/>
</dbReference>
<dbReference type="GO" id="GO:0006417">
    <property type="term" value="P:regulation of translation"/>
    <property type="evidence" value="ECO:0007669"/>
    <property type="project" value="UniProtKB-KW"/>
</dbReference>
<keyword evidence="3 10" id="KW-0820">tRNA-binding</keyword>
<evidence type="ECO:0000256" key="5">
    <source>
        <dbReference type="ARBA" id="ARBA00022845"/>
    </source>
</evidence>
<evidence type="ECO:0000256" key="6">
    <source>
        <dbReference type="ARBA" id="ARBA00022884"/>
    </source>
</evidence>
<dbReference type="KEGG" id="nli:G3M70_07540"/>
<dbReference type="GO" id="GO:0006412">
    <property type="term" value="P:translation"/>
    <property type="evidence" value="ECO:0007669"/>
    <property type="project" value="UniProtKB-UniRule"/>
</dbReference>
<evidence type="ECO:0000256" key="9">
    <source>
        <dbReference type="ARBA" id="ARBA00035241"/>
    </source>
</evidence>
<evidence type="ECO:0000256" key="8">
    <source>
        <dbReference type="ARBA" id="ARBA00023274"/>
    </source>
</evidence>
<dbReference type="InterPro" id="IPR023674">
    <property type="entry name" value="Ribosomal_uL1-like"/>
</dbReference>